<feature type="compositionally biased region" description="Low complexity" evidence="1">
    <location>
        <begin position="45"/>
        <end position="59"/>
    </location>
</feature>
<name>E3Q392_COLGM</name>
<sequence>MPPRRQQDLPVESSWRLVEGGENDSFDTSILPDLEDDEGSLSTDPSQIPSQSFSISGSQESHHSVQDFMNKADDERVILRSPFQPTVRRDPNRSPDPEFVMPSMRFSATPGSSTSPRQNSGRSSRTIRPGDDPYQQQDVRRRAMRQASTGSPVKVRRGDPSRGRGYYDNTAEEQRTVTERLSESLPVAIFNILAWVFNVIGMALSYIQKPLALCLAIWLFFGASIMLQNLVTKSITTSLSPLCRIPGAAYLDLPFCPSFASSTSGGQDPRSSNVEFDDLMNVQSQFEQVLERSADGVSLPMEMKRSESSIRDLRTMVRYSELPQRDELVYEFNEYIETVRLTAADLQKFNVHVGSAVDSVISINRWTSRYLDTLSASETTDVGVISQWTSWFFYPFTPTVTPFSERTLLDKYIEHTAMVSDRISSLIVEAQGVLLLLTKAEENLNQIYELVTRSSNSVKSRRDEVLWTLWTLVGANNKRLHNLNAQLSLLRQVDRQRSTAVAQVSALIVDLEKIQAGLGDLRDRVAAPELARDSTAAVPLTVHIETIDRGVERLEDARQRIRANENDRIREALVRGGNKEDDKLIDGRL</sequence>
<dbReference type="STRING" id="645133.E3Q392"/>
<accession>E3Q392</accession>
<dbReference type="GeneID" id="24406003"/>
<keyword evidence="2" id="KW-1133">Transmembrane helix</keyword>
<dbReference type="EMBL" id="GG697332">
    <property type="protein sequence ID" value="EFQ25494.1"/>
    <property type="molecule type" value="Genomic_DNA"/>
</dbReference>
<evidence type="ECO:0000313" key="3">
    <source>
        <dbReference type="EMBL" id="EFQ25494.1"/>
    </source>
</evidence>
<evidence type="ECO:0000256" key="1">
    <source>
        <dbReference type="SAM" id="MobiDB-lite"/>
    </source>
</evidence>
<dbReference type="OrthoDB" id="4179406at2759"/>
<feature type="region of interest" description="Disordered" evidence="1">
    <location>
        <begin position="1"/>
        <end position="171"/>
    </location>
</feature>
<feature type="transmembrane region" description="Helical" evidence="2">
    <location>
        <begin position="185"/>
        <end position="204"/>
    </location>
</feature>
<dbReference type="HOGENOM" id="CLU_026455_2_0_1"/>
<feature type="compositionally biased region" description="Basic and acidic residues" evidence="1">
    <location>
        <begin position="60"/>
        <end position="78"/>
    </location>
</feature>
<proteinExistence type="predicted"/>
<reference evidence="4" key="1">
    <citation type="journal article" date="2012" name="Nat. Genet.">
        <title>Lifestyle transitions in plant pathogenic Colletotrichum fungi deciphered by genome and transcriptome analyses.</title>
        <authorList>
            <person name="O'Connell R.J."/>
            <person name="Thon M.R."/>
            <person name="Hacquard S."/>
            <person name="Amyotte S.G."/>
            <person name="Kleemann J."/>
            <person name="Torres M.F."/>
            <person name="Damm U."/>
            <person name="Buiate E.A."/>
            <person name="Epstein L."/>
            <person name="Alkan N."/>
            <person name="Altmueller J."/>
            <person name="Alvarado-Balderrama L."/>
            <person name="Bauser C.A."/>
            <person name="Becker C."/>
            <person name="Birren B.W."/>
            <person name="Chen Z."/>
            <person name="Choi J."/>
            <person name="Crouch J.A."/>
            <person name="Duvick J.P."/>
            <person name="Farman M.A."/>
            <person name="Gan P."/>
            <person name="Heiman D."/>
            <person name="Henrissat B."/>
            <person name="Howard R.J."/>
            <person name="Kabbage M."/>
            <person name="Koch C."/>
            <person name="Kracher B."/>
            <person name="Kubo Y."/>
            <person name="Law A.D."/>
            <person name="Lebrun M.-H."/>
            <person name="Lee Y.-H."/>
            <person name="Miyara I."/>
            <person name="Moore N."/>
            <person name="Neumann U."/>
            <person name="Nordstroem K."/>
            <person name="Panaccione D.G."/>
            <person name="Panstruga R."/>
            <person name="Place M."/>
            <person name="Proctor R.H."/>
            <person name="Prusky D."/>
            <person name="Rech G."/>
            <person name="Reinhardt R."/>
            <person name="Rollins J.A."/>
            <person name="Rounsley S."/>
            <person name="Schardl C.L."/>
            <person name="Schwartz D.C."/>
            <person name="Shenoy N."/>
            <person name="Shirasu K."/>
            <person name="Sikhakolli U.R."/>
            <person name="Stueber K."/>
            <person name="Sukno S.A."/>
            <person name="Sweigard J.A."/>
            <person name="Takano Y."/>
            <person name="Takahara H."/>
            <person name="Trail F."/>
            <person name="van der Does H.C."/>
            <person name="Voll L.M."/>
            <person name="Will I."/>
            <person name="Young S."/>
            <person name="Zeng Q."/>
            <person name="Zhang J."/>
            <person name="Zhou S."/>
            <person name="Dickman M.B."/>
            <person name="Schulze-Lefert P."/>
            <person name="Ver Loren van Themaat E."/>
            <person name="Ma L.-J."/>
            <person name="Vaillancourt L.J."/>
        </authorList>
    </citation>
    <scope>NUCLEOTIDE SEQUENCE [LARGE SCALE GENOMIC DNA]</scope>
    <source>
        <strain evidence="4">M1.001 / M2 / FGSC 10212</strain>
    </source>
</reference>
<keyword evidence="4" id="KW-1185">Reference proteome</keyword>
<dbReference type="Proteomes" id="UP000008782">
    <property type="component" value="Unassembled WGS sequence"/>
</dbReference>
<gene>
    <name evidence="3" type="ORF">GLRG_00638</name>
</gene>
<keyword evidence="2" id="KW-0812">Transmembrane</keyword>
<feature type="transmembrane region" description="Helical" evidence="2">
    <location>
        <begin position="211"/>
        <end position="231"/>
    </location>
</feature>
<feature type="compositionally biased region" description="Polar residues" evidence="1">
    <location>
        <begin position="109"/>
        <end position="126"/>
    </location>
</feature>
<feature type="compositionally biased region" description="Basic and acidic residues" evidence="1">
    <location>
        <begin position="87"/>
        <end position="96"/>
    </location>
</feature>
<dbReference type="AlphaFoldDB" id="E3Q392"/>
<organism evidence="4">
    <name type="scientific">Colletotrichum graminicola (strain M1.001 / M2 / FGSC 10212)</name>
    <name type="common">Maize anthracnose fungus</name>
    <name type="synonym">Glomerella graminicola</name>
    <dbReference type="NCBI Taxonomy" id="645133"/>
    <lineage>
        <taxon>Eukaryota</taxon>
        <taxon>Fungi</taxon>
        <taxon>Dikarya</taxon>
        <taxon>Ascomycota</taxon>
        <taxon>Pezizomycotina</taxon>
        <taxon>Sordariomycetes</taxon>
        <taxon>Hypocreomycetidae</taxon>
        <taxon>Glomerellales</taxon>
        <taxon>Glomerellaceae</taxon>
        <taxon>Colletotrichum</taxon>
        <taxon>Colletotrichum graminicola species complex</taxon>
    </lineage>
</organism>
<protein>
    <submittedName>
        <fullName evidence="3">Uncharacterized protein</fullName>
    </submittedName>
</protein>
<dbReference type="eggNOG" id="ENOG502RZF1">
    <property type="taxonomic scope" value="Eukaryota"/>
</dbReference>
<evidence type="ECO:0000256" key="2">
    <source>
        <dbReference type="SAM" id="Phobius"/>
    </source>
</evidence>
<dbReference type="VEuPathDB" id="FungiDB:GLRG_00638"/>
<keyword evidence="2" id="KW-0472">Membrane</keyword>
<dbReference type="RefSeq" id="XP_008089514.1">
    <property type="nucleotide sequence ID" value="XM_008091323.1"/>
</dbReference>
<evidence type="ECO:0000313" key="4">
    <source>
        <dbReference type="Proteomes" id="UP000008782"/>
    </source>
</evidence>